<accession>A0A0D8XXV9</accession>
<proteinExistence type="predicted"/>
<reference evidence="2" key="2">
    <citation type="journal article" date="2016" name="Sci. Rep.">
        <title>Dictyocaulus viviparus genome, variome and transcriptome elucidate lungworm biology and support future intervention.</title>
        <authorList>
            <person name="McNulty S.N."/>
            <person name="Strube C."/>
            <person name="Rosa B.A."/>
            <person name="Martin J.C."/>
            <person name="Tyagi R."/>
            <person name="Choi Y.J."/>
            <person name="Wang Q."/>
            <person name="Hallsworth Pepin K."/>
            <person name="Zhang X."/>
            <person name="Ozersky P."/>
            <person name="Wilson R.K."/>
            <person name="Sternberg P.W."/>
            <person name="Gasser R.B."/>
            <person name="Mitreva M."/>
        </authorList>
    </citation>
    <scope>NUCLEOTIDE SEQUENCE [LARGE SCALE GENOMIC DNA]</scope>
    <source>
        <strain evidence="2">HannoverDv2000</strain>
    </source>
</reference>
<name>A0A0D8XXV9_DICVI</name>
<dbReference type="EMBL" id="KN716238">
    <property type="protein sequence ID" value="KJH49320.1"/>
    <property type="molecule type" value="Genomic_DNA"/>
</dbReference>
<sequence>MPLTPYIKQVQATRIKKEIVELQEKNSSVISITKVGTKDCYNVKFRSVCIRSSYPLRMQTERPNLESINLTLVFLTTYILLEMGCKMDGHVRDKRRETVVTANDLG</sequence>
<reference evidence="1 2" key="1">
    <citation type="submission" date="2013-11" db="EMBL/GenBank/DDBJ databases">
        <title>Draft genome of the bovine lungworm Dictyocaulus viviparus.</title>
        <authorList>
            <person name="Mitreva M."/>
        </authorList>
    </citation>
    <scope>NUCLEOTIDE SEQUENCE [LARGE SCALE GENOMIC DNA]</scope>
    <source>
        <strain evidence="1 2">HannoverDv2000</strain>
    </source>
</reference>
<evidence type="ECO:0000313" key="2">
    <source>
        <dbReference type="Proteomes" id="UP000053766"/>
    </source>
</evidence>
<dbReference type="AlphaFoldDB" id="A0A0D8XXV9"/>
<gene>
    <name evidence="1" type="ORF">DICVIV_04523</name>
</gene>
<evidence type="ECO:0000313" key="1">
    <source>
        <dbReference type="EMBL" id="KJH49320.1"/>
    </source>
</evidence>
<dbReference type="Proteomes" id="UP000053766">
    <property type="component" value="Unassembled WGS sequence"/>
</dbReference>
<keyword evidence="2" id="KW-1185">Reference proteome</keyword>
<organism evidence="1 2">
    <name type="scientific">Dictyocaulus viviparus</name>
    <name type="common">Bovine lungworm</name>
    <dbReference type="NCBI Taxonomy" id="29172"/>
    <lineage>
        <taxon>Eukaryota</taxon>
        <taxon>Metazoa</taxon>
        <taxon>Ecdysozoa</taxon>
        <taxon>Nematoda</taxon>
        <taxon>Chromadorea</taxon>
        <taxon>Rhabditida</taxon>
        <taxon>Rhabditina</taxon>
        <taxon>Rhabditomorpha</taxon>
        <taxon>Strongyloidea</taxon>
        <taxon>Metastrongylidae</taxon>
        <taxon>Dictyocaulus</taxon>
    </lineage>
</organism>
<protein>
    <submittedName>
        <fullName evidence="1">Uncharacterized protein</fullName>
    </submittedName>
</protein>